<dbReference type="Pfam" id="PF00480">
    <property type="entry name" value="ROK"/>
    <property type="match status" value="1"/>
</dbReference>
<comment type="similarity">
    <text evidence="1">Belongs to the ROK (NagC/XylR) family.</text>
</comment>
<organism evidence="2 3">
    <name type="scientific">Nakamurella panacisegetis</name>
    <dbReference type="NCBI Taxonomy" id="1090615"/>
    <lineage>
        <taxon>Bacteria</taxon>
        <taxon>Bacillati</taxon>
        <taxon>Actinomycetota</taxon>
        <taxon>Actinomycetes</taxon>
        <taxon>Nakamurellales</taxon>
        <taxon>Nakamurellaceae</taxon>
        <taxon>Nakamurella</taxon>
    </lineage>
</organism>
<accession>A0A1H0IXZ0</accession>
<keyword evidence="2" id="KW-0808">Transferase</keyword>
<proteinExistence type="inferred from homology"/>
<dbReference type="AlphaFoldDB" id="A0A1H0IXZ0"/>
<name>A0A1H0IXZ0_9ACTN</name>
<dbReference type="PANTHER" id="PTHR18964">
    <property type="entry name" value="ROK (REPRESSOR, ORF, KINASE) FAMILY"/>
    <property type="match status" value="1"/>
</dbReference>
<dbReference type="STRING" id="1090615.SAMN04515671_0701"/>
<reference evidence="2 3" key="1">
    <citation type="submission" date="2016-10" db="EMBL/GenBank/DDBJ databases">
        <authorList>
            <person name="de Groot N.N."/>
        </authorList>
    </citation>
    <scope>NUCLEOTIDE SEQUENCE [LARGE SCALE GENOMIC DNA]</scope>
    <source>
        <strain evidence="3">P4-7,KCTC 19426,CECT 7604</strain>
    </source>
</reference>
<gene>
    <name evidence="2" type="ORF">SAMN04515671_0701</name>
</gene>
<evidence type="ECO:0000313" key="2">
    <source>
        <dbReference type="EMBL" id="SDO36364.1"/>
    </source>
</evidence>
<dbReference type="Proteomes" id="UP000198741">
    <property type="component" value="Chromosome I"/>
</dbReference>
<dbReference type="InterPro" id="IPR000600">
    <property type="entry name" value="ROK"/>
</dbReference>
<sequence length="300" mass="30758">MGPTIFADDDAILVLDVGGGHVSAAAVSLSDTAFRIDRRTELPLDSSAGRDAILATLSRSMEAARRGGVTRCVAAMPGPFDYALGSGRFEGIGKFDALAGLDLRATLAGRLGIGPADVSFVNDAVAYGIGEWAFGAGRRTDRMVCLTLGTGVGSAFLNAGSSVAEGRAVPLRGEAHTVEFDGSPLETTVSTAAIRRAYTASTGTTCTVEEIFTRARTGDETAHTLVTSTMLALGHAMGPWIRSFGATTTVVGGAMSRSWDLIESPLQAGLQAAGAVSTLRPAALLDDAPLVGAAVWAARP</sequence>
<evidence type="ECO:0000313" key="3">
    <source>
        <dbReference type="Proteomes" id="UP000198741"/>
    </source>
</evidence>
<dbReference type="Gene3D" id="3.30.420.40">
    <property type="match status" value="2"/>
</dbReference>
<evidence type="ECO:0000256" key="1">
    <source>
        <dbReference type="ARBA" id="ARBA00006479"/>
    </source>
</evidence>
<dbReference type="PANTHER" id="PTHR18964:SF169">
    <property type="entry name" value="N-ACETYLMANNOSAMINE KINASE"/>
    <property type="match status" value="1"/>
</dbReference>
<keyword evidence="3" id="KW-1185">Reference proteome</keyword>
<dbReference type="InterPro" id="IPR043129">
    <property type="entry name" value="ATPase_NBD"/>
</dbReference>
<dbReference type="SUPFAM" id="SSF53067">
    <property type="entry name" value="Actin-like ATPase domain"/>
    <property type="match status" value="1"/>
</dbReference>
<dbReference type="GO" id="GO:0016301">
    <property type="term" value="F:kinase activity"/>
    <property type="evidence" value="ECO:0007669"/>
    <property type="project" value="UniProtKB-KW"/>
</dbReference>
<protein>
    <submittedName>
        <fullName evidence="2">Glucokinase</fullName>
    </submittedName>
</protein>
<dbReference type="EMBL" id="LT629710">
    <property type="protein sequence ID" value="SDO36364.1"/>
    <property type="molecule type" value="Genomic_DNA"/>
</dbReference>
<keyword evidence="2" id="KW-0418">Kinase</keyword>